<feature type="domain" description="Thioredoxin" evidence="1">
    <location>
        <begin position="30"/>
        <end position="168"/>
    </location>
</feature>
<comment type="caution">
    <text evidence="2">The sequence shown here is derived from an EMBL/GenBank/DDBJ whole genome shotgun (WGS) entry which is preliminary data.</text>
</comment>
<sequence length="168" mass="18856">MMRIKKWLKELVLFSVIALMVIGAIDWWRAPTMPEDMDFSQQMTLSGQPIDLQQLSQDRPVVIYFWATWCGVCKLTTPMVRGLANDNVQVVTVALRSGADSQLAPALEKAGFTLPTINDEDGIISDNWGIGVTPTFAIIYKGNMVHSTTGWTSAWGIKFRLWLTEKFS</sequence>
<dbReference type="GO" id="GO:0016209">
    <property type="term" value="F:antioxidant activity"/>
    <property type="evidence" value="ECO:0007669"/>
    <property type="project" value="InterPro"/>
</dbReference>
<organism evidence="2 3">
    <name type="scientific">Budvicia aquatica</name>
    <dbReference type="NCBI Taxonomy" id="82979"/>
    <lineage>
        <taxon>Bacteria</taxon>
        <taxon>Pseudomonadati</taxon>
        <taxon>Pseudomonadota</taxon>
        <taxon>Gammaproteobacteria</taxon>
        <taxon>Enterobacterales</taxon>
        <taxon>Budviciaceae</taxon>
        <taxon>Budvicia</taxon>
    </lineage>
</organism>
<keyword evidence="3" id="KW-1185">Reference proteome</keyword>
<reference evidence="3" key="1">
    <citation type="submission" date="2017-09" db="EMBL/GenBank/DDBJ databases">
        <title>FDA dAtabase for Regulatory Grade micrObial Sequences (FDA-ARGOS): Supporting development and validation of Infectious Disease Dx tests.</title>
        <authorList>
            <person name="Minogue T."/>
            <person name="Wolcott M."/>
            <person name="Wasieloski L."/>
            <person name="Aguilar W."/>
            <person name="Moore D."/>
            <person name="Tallon L."/>
            <person name="Sadzewicz L."/>
            <person name="Ott S."/>
            <person name="Zhao X."/>
            <person name="Nagaraj S."/>
            <person name="Vavikolanu K."/>
            <person name="Aluvathingal J."/>
            <person name="Nadendla S."/>
            <person name="Sichtig H."/>
        </authorList>
    </citation>
    <scope>NUCLEOTIDE SEQUENCE [LARGE SCALE GENOMIC DNA]</scope>
    <source>
        <strain evidence="3">FDAARGOS_387</strain>
    </source>
</reference>
<dbReference type="STRING" id="1111728.GCA_000427805_04513"/>
<proteinExistence type="predicted"/>
<dbReference type="AlphaFoldDB" id="A0A2C6DIA7"/>
<dbReference type="EMBL" id="PDDX01000001">
    <property type="protein sequence ID" value="PHI28493.1"/>
    <property type="molecule type" value="Genomic_DNA"/>
</dbReference>
<dbReference type="CDD" id="cd03011">
    <property type="entry name" value="TlpA_like_ScsD_MtbDsbE"/>
    <property type="match status" value="1"/>
</dbReference>
<dbReference type="PANTHER" id="PTHR42852:SF17">
    <property type="entry name" value="THIOREDOXIN-LIKE PROTEIN HI_1115"/>
    <property type="match status" value="1"/>
</dbReference>
<dbReference type="Pfam" id="PF00578">
    <property type="entry name" value="AhpC-TSA"/>
    <property type="match status" value="1"/>
</dbReference>
<dbReference type="SUPFAM" id="SSF52833">
    <property type="entry name" value="Thioredoxin-like"/>
    <property type="match status" value="1"/>
</dbReference>
<dbReference type="InterPro" id="IPR036249">
    <property type="entry name" value="Thioredoxin-like_sf"/>
</dbReference>
<evidence type="ECO:0000313" key="3">
    <source>
        <dbReference type="Proteomes" id="UP000224974"/>
    </source>
</evidence>
<evidence type="ECO:0000259" key="1">
    <source>
        <dbReference type="PROSITE" id="PS51352"/>
    </source>
</evidence>
<dbReference type="GO" id="GO:0016491">
    <property type="term" value="F:oxidoreductase activity"/>
    <property type="evidence" value="ECO:0007669"/>
    <property type="project" value="InterPro"/>
</dbReference>
<gene>
    <name evidence="2" type="ORF">CRN84_03690</name>
</gene>
<evidence type="ECO:0000313" key="2">
    <source>
        <dbReference type="EMBL" id="PHI28493.1"/>
    </source>
</evidence>
<dbReference type="OrthoDB" id="9796554at2"/>
<dbReference type="InterPro" id="IPR050553">
    <property type="entry name" value="Thioredoxin_ResA/DsbE_sf"/>
</dbReference>
<dbReference type="Proteomes" id="UP000224974">
    <property type="component" value="Unassembled WGS sequence"/>
</dbReference>
<name>A0A2C6DIA7_9GAMM</name>
<dbReference type="InterPro" id="IPR000866">
    <property type="entry name" value="AhpC/TSA"/>
</dbReference>
<dbReference type="PANTHER" id="PTHR42852">
    <property type="entry name" value="THIOL:DISULFIDE INTERCHANGE PROTEIN DSBE"/>
    <property type="match status" value="1"/>
</dbReference>
<dbReference type="Gene3D" id="3.40.30.10">
    <property type="entry name" value="Glutaredoxin"/>
    <property type="match status" value="1"/>
</dbReference>
<dbReference type="PROSITE" id="PS51352">
    <property type="entry name" value="THIOREDOXIN_2"/>
    <property type="match status" value="1"/>
</dbReference>
<accession>A0A2C6DIA7</accession>
<protein>
    <submittedName>
        <fullName evidence="2">Protein disulfide oxidoreductase</fullName>
    </submittedName>
</protein>
<dbReference type="InterPro" id="IPR013766">
    <property type="entry name" value="Thioredoxin_domain"/>
</dbReference>